<evidence type="ECO:0000256" key="3">
    <source>
        <dbReference type="ARBA" id="ARBA00022448"/>
    </source>
</evidence>
<feature type="transmembrane region" description="Helical" evidence="8">
    <location>
        <begin position="29"/>
        <end position="48"/>
    </location>
</feature>
<dbReference type="EMBL" id="FOPI01000009">
    <property type="protein sequence ID" value="SFG28458.1"/>
    <property type="molecule type" value="Genomic_DNA"/>
</dbReference>
<protein>
    <submittedName>
        <fullName evidence="9">Glucose uptake protein</fullName>
    </submittedName>
</protein>
<accession>A0A1I2QJF7</accession>
<evidence type="ECO:0000256" key="7">
    <source>
        <dbReference type="ARBA" id="ARBA00023136"/>
    </source>
</evidence>
<comment type="similarity">
    <text evidence="2">Belongs to the GRP transporter (TC 2.A.7.5) family.</text>
</comment>
<dbReference type="GeneID" id="29803039"/>
<dbReference type="SUPFAM" id="SSF103481">
    <property type="entry name" value="Multidrug resistance efflux transporter EmrE"/>
    <property type="match status" value="2"/>
</dbReference>
<dbReference type="Pfam" id="PF06800">
    <property type="entry name" value="Sugar_transport"/>
    <property type="match status" value="1"/>
</dbReference>
<keyword evidence="7 8" id="KW-0472">Membrane</keyword>
<dbReference type="GO" id="GO:0005886">
    <property type="term" value="C:plasma membrane"/>
    <property type="evidence" value="ECO:0007669"/>
    <property type="project" value="UniProtKB-SubCell"/>
</dbReference>
<evidence type="ECO:0000256" key="1">
    <source>
        <dbReference type="ARBA" id="ARBA00004651"/>
    </source>
</evidence>
<organism evidence="9 10">
    <name type="scientific">Ligilactobacillus ruminis DSM 20403 = NBRC 102161</name>
    <dbReference type="NCBI Taxonomy" id="1423798"/>
    <lineage>
        <taxon>Bacteria</taxon>
        <taxon>Bacillati</taxon>
        <taxon>Bacillota</taxon>
        <taxon>Bacilli</taxon>
        <taxon>Lactobacillales</taxon>
        <taxon>Lactobacillaceae</taxon>
        <taxon>Ligilactobacillus</taxon>
    </lineage>
</organism>
<dbReference type="Proteomes" id="UP000182635">
    <property type="component" value="Unassembled WGS sequence"/>
</dbReference>
<dbReference type="InterPro" id="IPR037185">
    <property type="entry name" value="EmrE-like"/>
</dbReference>
<evidence type="ECO:0000313" key="9">
    <source>
        <dbReference type="EMBL" id="SFG28458.1"/>
    </source>
</evidence>
<feature type="transmembrane region" description="Helical" evidence="8">
    <location>
        <begin position="158"/>
        <end position="178"/>
    </location>
</feature>
<feature type="transmembrane region" description="Helical" evidence="8">
    <location>
        <begin position="89"/>
        <end position="112"/>
    </location>
</feature>
<keyword evidence="4" id="KW-0762">Sugar transport</keyword>
<dbReference type="Gene3D" id="1.10.3730.20">
    <property type="match status" value="1"/>
</dbReference>
<evidence type="ECO:0000256" key="2">
    <source>
        <dbReference type="ARBA" id="ARBA00006117"/>
    </source>
</evidence>
<comment type="subcellular location">
    <subcellularLocation>
        <location evidence="1">Cell membrane</location>
        <topology evidence="1">Multi-pass membrane protein</topology>
    </subcellularLocation>
</comment>
<dbReference type="PANTHER" id="PTHR16119">
    <property type="entry name" value="TRANSMEMBRANE PROTEIN 144"/>
    <property type="match status" value="1"/>
</dbReference>
<keyword evidence="5 8" id="KW-0812">Transmembrane</keyword>
<dbReference type="OrthoDB" id="1452595at2"/>
<proteinExistence type="inferred from homology"/>
<dbReference type="InterPro" id="IPR010651">
    <property type="entry name" value="Sugar_transport"/>
</dbReference>
<keyword evidence="6 8" id="KW-1133">Transmembrane helix</keyword>
<gene>
    <name evidence="9" type="ORF">SAMN02910432_00692</name>
</gene>
<dbReference type="RefSeq" id="WP_014073890.1">
    <property type="nucleotide sequence ID" value="NZ_AYYL01000019.1"/>
</dbReference>
<evidence type="ECO:0000256" key="6">
    <source>
        <dbReference type="ARBA" id="ARBA00022989"/>
    </source>
</evidence>
<feature type="transmembrane region" description="Helical" evidence="8">
    <location>
        <begin position="235"/>
        <end position="256"/>
    </location>
</feature>
<evidence type="ECO:0000256" key="5">
    <source>
        <dbReference type="ARBA" id="ARBA00022692"/>
    </source>
</evidence>
<dbReference type="AlphaFoldDB" id="A0A1I2QJF7"/>
<feature type="transmembrane region" description="Helical" evidence="8">
    <location>
        <begin position="118"/>
        <end position="137"/>
    </location>
</feature>
<evidence type="ECO:0000256" key="4">
    <source>
        <dbReference type="ARBA" id="ARBA00022597"/>
    </source>
</evidence>
<evidence type="ECO:0000313" key="10">
    <source>
        <dbReference type="Proteomes" id="UP000182635"/>
    </source>
</evidence>
<evidence type="ECO:0000256" key="8">
    <source>
        <dbReference type="SAM" id="Phobius"/>
    </source>
</evidence>
<name>A0A1I2QJF7_9LACO</name>
<feature type="transmembrane region" description="Helical" evidence="8">
    <location>
        <begin position="268"/>
        <end position="286"/>
    </location>
</feature>
<reference evidence="10" key="1">
    <citation type="submission" date="2016-10" db="EMBL/GenBank/DDBJ databases">
        <authorList>
            <person name="Varghese N."/>
            <person name="Submissions S."/>
        </authorList>
    </citation>
    <scope>NUCLEOTIDE SEQUENCE [LARGE SCALE GENOMIC DNA]</scope>
    <source>
        <strain evidence="10">DSM 20403</strain>
    </source>
</reference>
<dbReference type="PANTHER" id="PTHR16119:SF17">
    <property type="entry name" value="TRANSMEMBRANE PROTEIN 144"/>
    <property type="match status" value="1"/>
</dbReference>
<keyword evidence="3" id="KW-0813">Transport</keyword>
<feature type="transmembrane region" description="Helical" evidence="8">
    <location>
        <begin position="184"/>
        <end position="200"/>
    </location>
</feature>
<feature type="transmembrane region" description="Helical" evidence="8">
    <location>
        <begin position="212"/>
        <end position="229"/>
    </location>
</feature>
<sequence length="287" mass="31090">MWIALVPMLAWGSIGLVSGKMGGDAHQQTLGMTFGALIFAIVTTIFSFQHFLQYNSFKLWAVGIVSGLCWCLGQNNQFKAMKAIGVSKAVPISTGAQLVTTTIAGAIFFHEWTTTRQLGFGFLALLFLVLGVVFTSLRDKSKADDDGIKEDRTEGAKTIIISTIGFLLYTVVVTLFSVNTQAMILPQAVGMVLGGFIFSYRKNSFEKPMYKNMLTGLFWGAGNFCMFQATTLVGLAISFSLSQSGIVISTFGSIFLLGEKKTKKEMGYVTIGSILVIIGSIILGMLK</sequence>
<dbReference type="GO" id="GO:0015144">
    <property type="term" value="F:carbohydrate transmembrane transporter activity"/>
    <property type="evidence" value="ECO:0007669"/>
    <property type="project" value="InterPro"/>
</dbReference>